<dbReference type="STRING" id="1855912.LuPra_05137"/>
<dbReference type="EMBL" id="CP015136">
    <property type="protein sequence ID" value="AMY11870.1"/>
    <property type="molecule type" value="Genomic_DNA"/>
</dbReference>
<proteinExistence type="predicted"/>
<keyword evidence="2" id="KW-1185">Reference proteome</keyword>
<accession>A0A143PUX5</accession>
<reference evidence="1 2" key="1">
    <citation type="journal article" date="2016" name="Genome Announc.">
        <title>First Complete Genome Sequence of a Subdivision 6 Acidobacterium Strain.</title>
        <authorList>
            <person name="Huang S."/>
            <person name="Vieira S."/>
            <person name="Bunk B."/>
            <person name="Riedel T."/>
            <person name="Sproer C."/>
            <person name="Overmann J."/>
        </authorList>
    </citation>
    <scope>NUCLEOTIDE SEQUENCE [LARGE SCALE GENOMIC DNA]</scope>
    <source>
        <strain evidence="2">DSM 100886 HEG_-6_39</strain>
    </source>
</reference>
<dbReference type="KEGG" id="abac:LuPra_05137"/>
<name>A0A143PUX5_LUTPR</name>
<sequence>MECQDATADIAEYLAGSLPVEKLEALLCHAVACAACRDKVTETWRQLGRIRLPAVIALVRACFYSRAANGKLLVGTFDQTGVSRWLCVLARGTWMRWRASIPCTQLLAVF</sequence>
<dbReference type="AlphaFoldDB" id="A0A143PUX5"/>
<gene>
    <name evidence="1" type="ORF">LuPra_05137</name>
</gene>
<dbReference type="Proteomes" id="UP000076079">
    <property type="component" value="Chromosome"/>
</dbReference>
<organism evidence="1 2">
    <name type="scientific">Luteitalea pratensis</name>
    <dbReference type="NCBI Taxonomy" id="1855912"/>
    <lineage>
        <taxon>Bacteria</taxon>
        <taxon>Pseudomonadati</taxon>
        <taxon>Acidobacteriota</taxon>
        <taxon>Vicinamibacteria</taxon>
        <taxon>Vicinamibacterales</taxon>
        <taxon>Vicinamibacteraceae</taxon>
        <taxon>Luteitalea</taxon>
    </lineage>
</organism>
<reference evidence="2" key="2">
    <citation type="submission" date="2016-04" db="EMBL/GenBank/DDBJ databases">
        <title>First Complete Genome Sequence of a Subdivision 6 Acidobacterium.</title>
        <authorList>
            <person name="Huang S."/>
            <person name="Vieira S."/>
            <person name="Bunk B."/>
            <person name="Riedel T."/>
            <person name="Sproeer C."/>
            <person name="Overmann J."/>
        </authorList>
    </citation>
    <scope>NUCLEOTIDE SEQUENCE [LARGE SCALE GENOMIC DNA]</scope>
    <source>
        <strain evidence="2">DSM 100886 HEG_-6_39</strain>
    </source>
</reference>
<protein>
    <recommendedName>
        <fullName evidence="3">Zinc-finger domain-containing protein</fullName>
    </recommendedName>
</protein>
<evidence type="ECO:0000313" key="1">
    <source>
        <dbReference type="EMBL" id="AMY11870.1"/>
    </source>
</evidence>
<evidence type="ECO:0000313" key="2">
    <source>
        <dbReference type="Proteomes" id="UP000076079"/>
    </source>
</evidence>
<evidence type="ECO:0008006" key="3">
    <source>
        <dbReference type="Google" id="ProtNLM"/>
    </source>
</evidence>